<comment type="caution">
    <text evidence="2">The sequence shown here is derived from an EMBL/GenBank/DDBJ whole genome shotgun (WGS) entry which is preliminary data.</text>
</comment>
<evidence type="ECO:0000313" key="2">
    <source>
        <dbReference type="EMBL" id="MBA0760205.1"/>
    </source>
</evidence>
<accession>A0A7J9DIC8</accession>
<feature type="region of interest" description="Disordered" evidence="1">
    <location>
        <begin position="60"/>
        <end position="96"/>
    </location>
</feature>
<gene>
    <name evidence="2" type="ORF">Gotri_022965</name>
</gene>
<dbReference type="EMBL" id="JABEZW010000002">
    <property type="protein sequence ID" value="MBA0760205.1"/>
    <property type="molecule type" value="Genomic_DNA"/>
</dbReference>
<evidence type="ECO:0000256" key="1">
    <source>
        <dbReference type="SAM" id="MobiDB-lite"/>
    </source>
</evidence>
<proteinExistence type="predicted"/>
<name>A0A7J9DIC8_9ROSI</name>
<organism evidence="2 3">
    <name type="scientific">Gossypium trilobum</name>
    <dbReference type="NCBI Taxonomy" id="34281"/>
    <lineage>
        <taxon>Eukaryota</taxon>
        <taxon>Viridiplantae</taxon>
        <taxon>Streptophyta</taxon>
        <taxon>Embryophyta</taxon>
        <taxon>Tracheophyta</taxon>
        <taxon>Spermatophyta</taxon>
        <taxon>Magnoliopsida</taxon>
        <taxon>eudicotyledons</taxon>
        <taxon>Gunneridae</taxon>
        <taxon>Pentapetalae</taxon>
        <taxon>rosids</taxon>
        <taxon>malvids</taxon>
        <taxon>Malvales</taxon>
        <taxon>Malvaceae</taxon>
        <taxon>Malvoideae</taxon>
        <taxon>Gossypium</taxon>
    </lineage>
</organism>
<dbReference type="AlphaFoldDB" id="A0A7J9DIC8"/>
<reference evidence="2 3" key="1">
    <citation type="journal article" date="2019" name="Genome Biol. Evol.">
        <title>Insights into the evolution of the New World diploid cottons (Gossypium, subgenus Houzingenia) based on genome sequencing.</title>
        <authorList>
            <person name="Grover C.E."/>
            <person name="Arick M.A. 2nd"/>
            <person name="Thrash A."/>
            <person name="Conover J.L."/>
            <person name="Sanders W.S."/>
            <person name="Peterson D.G."/>
            <person name="Frelichowski J.E."/>
            <person name="Scheffler J.A."/>
            <person name="Scheffler B.E."/>
            <person name="Wendel J.F."/>
        </authorList>
    </citation>
    <scope>NUCLEOTIDE SEQUENCE [LARGE SCALE GENOMIC DNA]</scope>
    <source>
        <strain evidence="2">8</strain>
        <tissue evidence="2">Leaf</tissue>
    </source>
</reference>
<keyword evidence="3" id="KW-1185">Reference proteome</keyword>
<sequence>MLQISYLSEKEAVFSFTDGLKPWVKQELQRRGVQELTNAMMVVESIVELVSRKYKFESSKPNWRGNGGYHEEDEEGHSYYCNGSSSDEDNRKPQNRKWDLIARKKIGESYYATFVRDRT</sequence>
<dbReference type="Proteomes" id="UP000593568">
    <property type="component" value="Unassembled WGS sequence"/>
</dbReference>
<protein>
    <submittedName>
        <fullName evidence="2">Uncharacterized protein</fullName>
    </submittedName>
</protein>
<evidence type="ECO:0000313" key="3">
    <source>
        <dbReference type="Proteomes" id="UP000593568"/>
    </source>
</evidence>